<dbReference type="RefSeq" id="WP_046003164.1">
    <property type="nucleotide sequence ID" value="NZ_JXYA01000002.1"/>
</dbReference>
<dbReference type="EMBL" id="JXYA01000002">
    <property type="protein sequence ID" value="KJZ13012.1"/>
    <property type="molecule type" value="Genomic_DNA"/>
</dbReference>
<organism evidence="2 3">
    <name type="scientific">Pseudoalteromonas rubra</name>
    <dbReference type="NCBI Taxonomy" id="43658"/>
    <lineage>
        <taxon>Bacteria</taxon>
        <taxon>Pseudomonadati</taxon>
        <taxon>Pseudomonadota</taxon>
        <taxon>Gammaproteobacteria</taxon>
        <taxon>Alteromonadales</taxon>
        <taxon>Pseudoalteromonadaceae</taxon>
        <taxon>Pseudoalteromonas</taxon>
    </lineage>
</organism>
<dbReference type="NCBIfam" id="NF046058">
    <property type="entry name" value="NagK_SO3507"/>
    <property type="match status" value="1"/>
</dbReference>
<name>A0A0F4R2J6_9GAMM</name>
<dbReference type="PATRIC" id="fig|43658.5.peg.280"/>
<protein>
    <submittedName>
        <fullName evidence="2">ATPase</fullName>
    </submittedName>
</protein>
<keyword evidence="3" id="KW-1185">Reference proteome</keyword>
<dbReference type="InterPro" id="IPR002731">
    <property type="entry name" value="ATPase_BadF"/>
</dbReference>
<dbReference type="SUPFAM" id="SSF53067">
    <property type="entry name" value="Actin-like ATPase domain"/>
    <property type="match status" value="2"/>
</dbReference>
<evidence type="ECO:0000259" key="1">
    <source>
        <dbReference type="Pfam" id="PF01869"/>
    </source>
</evidence>
<sequence>MMAKQVEHDQLYIGIDGGGTKCRATIYSAIHGVLGTGLGGPANPLHGFERTLESIMVSTQLALQDAGLRVEQVHELNAGLGLAGVNLPSLYDKIMRWDHPFKQMFLTTDLHTACIGAHEGEDGAVIITGTGSCGFVLVEGKSANYGGHGFAQGDIGSGSWMGLEAVKAVLLDLDELGPNTALSAVLLKHFNTNTAMGIAEQMAGQPSSSYAKLARYVLDAAKAGDVIALEIVKTGADYISRLARKLLQQNPPRLSMIGGLSEPLSEWLDPQVAKQVELPKQPPEMGAIYFAMQSIRRQSEHLV</sequence>
<proteinExistence type="predicted"/>
<dbReference type="PANTHER" id="PTHR43190:SF3">
    <property type="entry name" value="N-ACETYL-D-GLUCOSAMINE KINASE"/>
    <property type="match status" value="1"/>
</dbReference>
<dbReference type="InterPro" id="IPR043129">
    <property type="entry name" value="ATPase_NBD"/>
</dbReference>
<dbReference type="PANTHER" id="PTHR43190">
    <property type="entry name" value="N-ACETYL-D-GLUCOSAMINE KINASE"/>
    <property type="match status" value="1"/>
</dbReference>
<dbReference type="Proteomes" id="UP000033452">
    <property type="component" value="Unassembled WGS sequence"/>
</dbReference>
<dbReference type="Pfam" id="PF01869">
    <property type="entry name" value="BcrAD_BadFG"/>
    <property type="match status" value="1"/>
</dbReference>
<accession>A0A0F4R2J6</accession>
<dbReference type="AlphaFoldDB" id="A0A0F4R2J6"/>
<evidence type="ECO:0000313" key="3">
    <source>
        <dbReference type="Proteomes" id="UP000033452"/>
    </source>
</evidence>
<gene>
    <name evidence="2" type="ORF">TW77_01360</name>
</gene>
<dbReference type="Gene3D" id="3.30.420.40">
    <property type="match status" value="2"/>
</dbReference>
<comment type="caution">
    <text evidence="2">The sequence shown here is derived from an EMBL/GenBank/DDBJ whole genome shotgun (WGS) entry which is preliminary data.</text>
</comment>
<dbReference type="InterPro" id="IPR052519">
    <property type="entry name" value="Euk-type_GlcNAc_Kinase"/>
</dbReference>
<dbReference type="CDD" id="cd24082">
    <property type="entry name" value="ASKHA_NBD_GspK-like"/>
    <property type="match status" value="1"/>
</dbReference>
<dbReference type="OrthoDB" id="9816014at2"/>
<evidence type="ECO:0000313" key="2">
    <source>
        <dbReference type="EMBL" id="KJZ13012.1"/>
    </source>
</evidence>
<feature type="domain" description="ATPase BadF/BadG/BcrA/BcrD type" evidence="1">
    <location>
        <begin position="13"/>
        <end position="288"/>
    </location>
</feature>
<reference evidence="2 3" key="1">
    <citation type="journal article" date="2015" name="BMC Genomics">
        <title>Genome mining reveals unlocked bioactive potential of marine Gram-negative bacteria.</title>
        <authorList>
            <person name="Machado H."/>
            <person name="Sonnenschein E.C."/>
            <person name="Melchiorsen J."/>
            <person name="Gram L."/>
        </authorList>
    </citation>
    <scope>NUCLEOTIDE SEQUENCE [LARGE SCALE GENOMIC DNA]</scope>
    <source>
        <strain evidence="2 3">S2471</strain>
    </source>
</reference>